<keyword evidence="1" id="KW-1133">Transmembrane helix</keyword>
<dbReference type="RefSeq" id="WP_136864767.1">
    <property type="nucleotide sequence ID" value="NZ_SWCJ01000018.1"/>
</dbReference>
<evidence type="ECO:0000313" key="3">
    <source>
        <dbReference type="Proteomes" id="UP000305675"/>
    </source>
</evidence>
<feature type="transmembrane region" description="Helical" evidence="1">
    <location>
        <begin position="96"/>
        <end position="117"/>
    </location>
</feature>
<sequence length="166" mass="18965">MRHPISAYNEQGDLKAPMWLYLLLAFLGRTWLLFVIAAASRGVGSDLLALFYPNHYYFYLGLASATPTIALLLVGRLKTSKKHKTPRPWAQRLWQYGPGIIGVNLAVDVSLQLMALSHQPQDLSLYQLLPLLLSFWLSWYLLKSRRLSDYFQGKHILHDALKGQRA</sequence>
<dbReference type="InterPro" id="IPR021318">
    <property type="entry name" value="DUF2919"/>
</dbReference>
<reference evidence="2 3" key="1">
    <citation type="submission" date="2019-04" db="EMBL/GenBank/DDBJ databases">
        <authorList>
            <person name="Hwang J.C."/>
        </authorList>
    </citation>
    <scope>NUCLEOTIDE SEQUENCE [LARGE SCALE GENOMIC DNA]</scope>
    <source>
        <strain evidence="2 3">IMCC35002</strain>
    </source>
</reference>
<feature type="transmembrane region" description="Helical" evidence="1">
    <location>
        <begin position="56"/>
        <end position="75"/>
    </location>
</feature>
<protein>
    <submittedName>
        <fullName evidence="2">DUF2919 domain-containing protein</fullName>
    </submittedName>
</protein>
<dbReference type="AlphaFoldDB" id="A0A4U1BLY4"/>
<keyword evidence="1" id="KW-0472">Membrane</keyword>
<accession>A0A4U1BLY4</accession>
<gene>
    <name evidence="2" type="ORF">FCL42_17720</name>
</gene>
<dbReference type="EMBL" id="SWCJ01000018">
    <property type="protein sequence ID" value="TKB51678.1"/>
    <property type="molecule type" value="Genomic_DNA"/>
</dbReference>
<evidence type="ECO:0000313" key="2">
    <source>
        <dbReference type="EMBL" id="TKB51678.1"/>
    </source>
</evidence>
<proteinExistence type="predicted"/>
<comment type="caution">
    <text evidence="2">The sequence shown here is derived from an EMBL/GenBank/DDBJ whole genome shotgun (WGS) entry which is preliminary data.</text>
</comment>
<name>A0A4U1BLY4_9GAMM</name>
<keyword evidence="1" id="KW-0812">Transmembrane</keyword>
<dbReference type="Pfam" id="PF11143">
    <property type="entry name" value="DUF2919"/>
    <property type="match status" value="1"/>
</dbReference>
<feature type="transmembrane region" description="Helical" evidence="1">
    <location>
        <begin position="123"/>
        <end position="142"/>
    </location>
</feature>
<organism evidence="2 3">
    <name type="scientific">Ferrimonas aestuarii</name>
    <dbReference type="NCBI Taxonomy" id="2569539"/>
    <lineage>
        <taxon>Bacteria</taxon>
        <taxon>Pseudomonadati</taxon>
        <taxon>Pseudomonadota</taxon>
        <taxon>Gammaproteobacteria</taxon>
        <taxon>Alteromonadales</taxon>
        <taxon>Ferrimonadaceae</taxon>
        <taxon>Ferrimonas</taxon>
    </lineage>
</organism>
<keyword evidence="3" id="KW-1185">Reference proteome</keyword>
<evidence type="ECO:0000256" key="1">
    <source>
        <dbReference type="SAM" id="Phobius"/>
    </source>
</evidence>
<feature type="transmembrane region" description="Helical" evidence="1">
    <location>
        <begin position="20"/>
        <end position="44"/>
    </location>
</feature>
<dbReference type="Proteomes" id="UP000305675">
    <property type="component" value="Unassembled WGS sequence"/>
</dbReference>
<dbReference type="OrthoDB" id="6314776at2"/>